<dbReference type="EC" id="2.1.1.189" evidence="9 10"/>
<dbReference type="PROSITE" id="PS01231">
    <property type="entry name" value="TRMA_2"/>
    <property type="match status" value="1"/>
</dbReference>
<feature type="binding site" evidence="9">
    <location>
        <position position="24"/>
    </location>
    <ligand>
        <name>[4Fe-4S] cluster</name>
        <dbReference type="ChEBI" id="CHEBI:49883"/>
    </ligand>
</feature>
<dbReference type="Pfam" id="PF05958">
    <property type="entry name" value="tRNA_U5-meth_tr"/>
    <property type="match status" value="1"/>
</dbReference>
<keyword evidence="7 9" id="KW-0408">Iron</keyword>
<dbReference type="Gene3D" id="2.40.50.1070">
    <property type="match status" value="1"/>
</dbReference>
<evidence type="ECO:0000256" key="9">
    <source>
        <dbReference type="HAMAP-Rule" id="MF_01012"/>
    </source>
</evidence>
<dbReference type="InterPro" id="IPR029063">
    <property type="entry name" value="SAM-dependent_MTases_sf"/>
</dbReference>
<evidence type="ECO:0000256" key="12">
    <source>
        <dbReference type="PROSITE-ProRule" id="PRU10015"/>
    </source>
</evidence>
<keyword evidence="4 9" id="KW-0808">Transferase</keyword>
<feature type="binding site" evidence="9 11">
    <location>
        <position position="348"/>
    </location>
    <ligand>
        <name>S-adenosyl-L-methionine</name>
        <dbReference type="ChEBI" id="CHEBI:59789"/>
    </ligand>
</feature>
<evidence type="ECO:0000256" key="5">
    <source>
        <dbReference type="ARBA" id="ARBA00022691"/>
    </source>
</evidence>
<evidence type="ECO:0000256" key="2">
    <source>
        <dbReference type="ARBA" id="ARBA00022552"/>
    </source>
</evidence>
<comment type="caution">
    <text evidence="13">The sequence shown here is derived from an EMBL/GenBank/DDBJ whole genome shotgun (WGS) entry which is preliminary data.</text>
</comment>
<dbReference type="Gene3D" id="3.40.50.150">
    <property type="entry name" value="Vaccinia Virus protein VP39"/>
    <property type="match status" value="1"/>
</dbReference>
<dbReference type="InterPro" id="IPR030390">
    <property type="entry name" value="MeTrfase_TrmA_AS"/>
</dbReference>
<dbReference type="AlphaFoldDB" id="A0A4R3YCU9"/>
<dbReference type="GO" id="GO:0005506">
    <property type="term" value="F:iron ion binding"/>
    <property type="evidence" value="ECO:0007669"/>
    <property type="project" value="UniProtKB-UniRule"/>
</dbReference>
<keyword evidence="8 9" id="KW-0411">Iron-sulfur</keyword>
<comment type="function">
    <text evidence="9">Catalyzes the formation of 5-methyl-uridine at position 747 (m5U747) in 23S rRNA.</text>
</comment>
<reference evidence="13 14" key="1">
    <citation type="submission" date="2019-03" db="EMBL/GenBank/DDBJ databases">
        <title>Genomic Encyclopedia of Type Strains, Phase IV (KMG-IV): sequencing the most valuable type-strain genomes for metagenomic binning, comparative biology and taxonomic classification.</title>
        <authorList>
            <person name="Goeker M."/>
        </authorList>
    </citation>
    <scope>NUCLEOTIDE SEQUENCE [LARGE SCALE GENOMIC DNA]</scope>
    <source>
        <strain evidence="13 14">DSM 28140</strain>
    </source>
</reference>
<feature type="binding site" evidence="9 11">
    <location>
        <position position="296"/>
    </location>
    <ligand>
        <name>S-adenosyl-L-methionine</name>
        <dbReference type="ChEBI" id="CHEBI:59789"/>
    </ligand>
</feature>
<dbReference type="PROSITE" id="PS51687">
    <property type="entry name" value="SAM_MT_RNA_M5U"/>
    <property type="match status" value="1"/>
</dbReference>
<feature type="active site" evidence="12">
    <location>
        <position position="375"/>
    </location>
</feature>
<dbReference type="PROSITE" id="PS01230">
    <property type="entry name" value="TRMA_1"/>
    <property type="match status" value="1"/>
</dbReference>
<feature type="binding site" evidence="9 11">
    <location>
        <position position="267"/>
    </location>
    <ligand>
        <name>S-adenosyl-L-methionine</name>
        <dbReference type="ChEBI" id="CHEBI:59789"/>
    </ligand>
</feature>
<dbReference type="NCBIfam" id="TIGR02085">
    <property type="entry name" value="meth_trns_rumB"/>
    <property type="match status" value="1"/>
</dbReference>
<evidence type="ECO:0000256" key="1">
    <source>
        <dbReference type="ARBA" id="ARBA00022485"/>
    </source>
</evidence>
<keyword evidence="3 9" id="KW-0489">Methyltransferase</keyword>
<dbReference type="InterPro" id="IPR011825">
    <property type="entry name" value="23SrRNA_MeTrfase_RlmC"/>
</dbReference>
<evidence type="ECO:0000256" key="10">
    <source>
        <dbReference type="NCBIfam" id="TIGR02085"/>
    </source>
</evidence>
<dbReference type="GO" id="GO:0070041">
    <property type="term" value="F:rRNA (uridine-C5-)-methyltransferase activity"/>
    <property type="evidence" value="ECO:0007669"/>
    <property type="project" value="UniProtKB-UniRule"/>
</dbReference>
<keyword evidence="2 9" id="KW-0698">rRNA processing</keyword>
<feature type="binding site" evidence="9 11">
    <location>
        <position position="238"/>
    </location>
    <ligand>
        <name>S-adenosyl-L-methionine</name>
        <dbReference type="ChEBI" id="CHEBI:59789"/>
    </ligand>
</feature>
<evidence type="ECO:0000313" key="14">
    <source>
        <dbReference type="Proteomes" id="UP000294619"/>
    </source>
</evidence>
<feature type="binding site" evidence="9">
    <location>
        <position position="32"/>
    </location>
    <ligand>
        <name>[4Fe-4S] cluster</name>
        <dbReference type="ChEBI" id="CHEBI:49883"/>
    </ligand>
</feature>
<dbReference type="GO" id="GO:0070475">
    <property type="term" value="P:rRNA base methylation"/>
    <property type="evidence" value="ECO:0007669"/>
    <property type="project" value="TreeGrafter"/>
</dbReference>
<dbReference type="InterPro" id="IPR010280">
    <property type="entry name" value="U5_MeTrfase_fam"/>
</dbReference>
<dbReference type="InterPro" id="IPR030391">
    <property type="entry name" value="MeTrfase_TrmA_CS"/>
</dbReference>
<dbReference type="GO" id="GO:0051539">
    <property type="term" value="F:4 iron, 4 sulfur cluster binding"/>
    <property type="evidence" value="ECO:0007669"/>
    <property type="project" value="UniProtKB-KW"/>
</dbReference>
<evidence type="ECO:0000256" key="7">
    <source>
        <dbReference type="ARBA" id="ARBA00023004"/>
    </source>
</evidence>
<evidence type="ECO:0000256" key="6">
    <source>
        <dbReference type="ARBA" id="ARBA00022723"/>
    </source>
</evidence>
<keyword evidence="1 9" id="KW-0004">4Fe-4S</keyword>
<sequence length="426" mass="48027">MLTALWIDSSCSGLNSNMSNLLSCRHFQQQQCGSCQWLELPYAQQLARKQQHLQRQLAAFDLRVTQWLEPFCSELSQFRNKAKMVVSGSVERPILGIANDPNDPQSAVDLCDCPLYPSRFQALFPVLKDFIARAGLVPYNLQKRKGELKYILLTESRYSEKLMLRFVLRSEVKLPLIRRELDGLLQRLPQLAVVSLNIQPQHAAILEGEQEIFLTEQQVLEERFNGIPLFIRPQGFFQTNPQVASTLYYQAQDWLRTLSISNFWDLFCGVGGFGLHCLAALRQAQPDKIISLIGIEISASAIASARLSLEQSGLSPAEQSAVSFQSLDSATFAIADESRQKPHLVIVNPPRRGIGSELADFLNDFAPDYILYSSCNAVSMGKDLLQLSDYQISKIRLFDMFPHTHHYEVLLLLQHKALTSTLPISA</sequence>
<comment type="similarity">
    <text evidence="9">Belongs to the class I-like SAM-binding methyltransferase superfamily. RNA M5U methyltransferase family. RlmC subfamily.</text>
</comment>
<evidence type="ECO:0000313" key="13">
    <source>
        <dbReference type="EMBL" id="TCV89917.1"/>
    </source>
</evidence>
<feature type="binding site" evidence="9">
    <location>
        <position position="35"/>
    </location>
    <ligand>
        <name>[4Fe-4S] cluster</name>
        <dbReference type="ChEBI" id="CHEBI:49883"/>
    </ligand>
</feature>
<dbReference type="SUPFAM" id="SSF53335">
    <property type="entry name" value="S-adenosyl-L-methionine-dependent methyltransferases"/>
    <property type="match status" value="1"/>
</dbReference>
<proteinExistence type="inferred from homology"/>
<evidence type="ECO:0000256" key="11">
    <source>
        <dbReference type="PROSITE-ProRule" id="PRU01024"/>
    </source>
</evidence>
<evidence type="ECO:0000256" key="4">
    <source>
        <dbReference type="ARBA" id="ARBA00022679"/>
    </source>
</evidence>
<dbReference type="PANTHER" id="PTHR11061:SF30">
    <property type="entry name" value="TRNA (URACIL(54)-C(5))-METHYLTRANSFERASE"/>
    <property type="match status" value="1"/>
</dbReference>
<comment type="catalytic activity">
    <reaction evidence="9">
        <text>uridine(747) in 23S rRNA + S-adenosyl-L-methionine = 5-methyluridine(747) in 23S rRNA + S-adenosyl-L-homocysteine + H(+)</text>
        <dbReference type="Rhea" id="RHEA:42628"/>
        <dbReference type="Rhea" id="RHEA-COMP:10154"/>
        <dbReference type="Rhea" id="RHEA-COMP:10155"/>
        <dbReference type="ChEBI" id="CHEBI:15378"/>
        <dbReference type="ChEBI" id="CHEBI:57856"/>
        <dbReference type="ChEBI" id="CHEBI:59789"/>
        <dbReference type="ChEBI" id="CHEBI:65315"/>
        <dbReference type="ChEBI" id="CHEBI:74447"/>
        <dbReference type="EC" id="2.1.1.189"/>
    </reaction>
</comment>
<feature type="active site" description="Nucleophile" evidence="9 11">
    <location>
        <position position="375"/>
    </location>
</feature>
<name>A0A4R3YCU9_9PAST</name>
<organism evidence="13 14">
    <name type="scientific">Testudinibacter aquarius</name>
    <dbReference type="NCBI Taxonomy" id="1524974"/>
    <lineage>
        <taxon>Bacteria</taxon>
        <taxon>Pseudomonadati</taxon>
        <taxon>Pseudomonadota</taxon>
        <taxon>Gammaproteobacteria</taxon>
        <taxon>Pasteurellales</taxon>
        <taxon>Pasteurellaceae</taxon>
        <taxon>Testudinibacter</taxon>
    </lineage>
</organism>
<keyword evidence="6 9" id="KW-0479">Metal-binding</keyword>
<evidence type="ECO:0000256" key="3">
    <source>
        <dbReference type="ARBA" id="ARBA00022603"/>
    </source>
</evidence>
<dbReference type="CDD" id="cd02440">
    <property type="entry name" value="AdoMet_MTases"/>
    <property type="match status" value="1"/>
</dbReference>
<dbReference type="EMBL" id="SMCP01000001">
    <property type="protein sequence ID" value="TCV89917.1"/>
    <property type="molecule type" value="Genomic_DNA"/>
</dbReference>
<protein>
    <recommendedName>
        <fullName evidence="9 10">23S rRNA (uracil(747)-C(5))-methyltransferase RlmC</fullName>
        <ecNumber evidence="9 10">2.1.1.189</ecNumber>
    </recommendedName>
    <alternativeName>
        <fullName evidence="9">23S rRNA(m5U747)-methyltransferase</fullName>
    </alternativeName>
</protein>
<dbReference type="Proteomes" id="UP000294619">
    <property type="component" value="Unassembled WGS sequence"/>
</dbReference>
<dbReference type="PANTHER" id="PTHR11061">
    <property type="entry name" value="RNA M5U METHYLTRANSFERASE"/>
    <property type="match status" value="1"/>
</dbReference>
<evidence type="ECO:0000256" key="8">
    <source>
        <dbReference type="ARBA" id="ARBA00023014"/>
    </source>
</evidence>
<dbReference type="HAMAP" id="MF_01012">
    <property type="entry name" value="23SrRNA_methyltr_RlmC"/>
    <property type="match status" value="1"/>
</dbReference>
<feature type="binding site" evidence="9">
    <location>
        <position position="113"/>
    </location>
    <ligand>
        <name>[4Fe-4S] cluster</name>
        <dbReference type="ChEBI" id="CHEBI:49883"/>
    </ligand>
</feature>
<keyword evidence="5 9" id="KW-0949">S-adenosyl-L-methionine</keyword>
<accession>A0A4R3YCU9</accession>
<gene>
    <name evidence="9" type="primary">rlmC</name>
    <name evidence="13" type="ORF">EDC16_101227</name>
</gene>